<evidence type="ECO:0000256" key="1">
    <source>
        <dbReference type="SAM" id="MobiDB-lite"/>
    </source>
</evidence>
<sequence>MKAKGAPKKQTVGIHHSAVETDRQKEGYPTELWRERAIAAYVEITNW</sequence>
<evidence type="ECO:0000313" key="3">
    <source>
        <dbReference type="Proteomes" id="UP001438008"/>
    </source>
</evidence>
<dbReference type="RefSeq" id="WP_349164489.1">
    <property type="nucleotide sequence ID" value="NZ_JBBMFE010000006.1"/>
</dbReference>
<dbReference type="Proteomes" id="UP001438008">
    <property type="component" value="Unassembled WGS sequence"/>
</dbReference>
<dbReference type="EMBL" id="JBBMFE010000006">
    <property type="protein sequence ID" value="MEQ2472519.1"/>
    <property type="molecule type" value="Genomic_DNA"/>
</dbReference>
<accession>A0ABV1FHH9</accession>
<comment type="caution">
    <text evidence="2">The sequence shown here is derived from an EMBL/GenBank/DDBJ whole genome shotgun (WGS) entry which is preliminary data.</text>
</comment>
<feature type="compositionally biased region" description="Basic and acidic residues" evidence="1">
    <location>
        <begin position="17"/>
        <end position="27"/>
    </location>
</feature>
<proteinExistence type="predicted"/>
<name>A0ABV1FHH9_9FIRM</name>
<evidence type="ECO:0000313" key="2">
    <source>
        <dbReference type="EMBL" id="MEQ2472519.1"/>
    </source>
</evidence>
<keyword evidence="3" id="KW-1185">Reference proteome</keyword>
<gene>
    <name evidence="2" type="ORF">WMO29_08445</name>
</gene>
<organism evidence="2 3">
    <name type="scientific">Laedolimicola intestinihominis</name>
    <dbReference type="NCBI Taxonomy" id="3133166"/>
    <lineage>
        <taxon>Bacteria</taxon>
        <taxon>Bacillati</taxon>
        <taxon>Bacillota</taxon>
        <taxon>Clostridia</taxon>
        <taxon>Lachnospirales</taxon>
        <taxon>Lachnospiraceae</taxon>
        <taxon>Laedolimicola</taxon>
    </lineage>
</organism>
<feature type="region of interest" description="Disordered" evidence="1">
    <location>
        <begin position="1"/>
        <end position="27"/>
    </location>
</feature>
<reference evidence="2 3" key="1">
    <citation type="submission" date="2024-03" db="EMBL/GenBank/DDBJ databases">
        <title>Human intestinal bacterial collection.</title>
        <authorList>
            <person name="Pauvert C."/>
            <person name="Hitch T.C.A."/>
            <person name="Clavel T."/>
        </authorList>
    </citation>
    <scope>NUCLEOTIDE SEQUENCE [LARGE SCALE GENOMIC DNA]</scope>
    <source>
        <strain evidence="2 3">CLA-AA-H132</strain>
    </source>
</reference>
<protein>
    <submittedName>
        <fullName evidence="2">Uncharacterized protein</fullName>
    </submittedName>
</protein>